<name>A0A1I0N2E2_9EURY</name>
<dbReference type="PROSITE" id="PS51318">
    <property type="entry name" value="TAT"/>
    <property type="match status" value="1"/>
</dbReference>
<dbReference type="SMART" id="SM00754">
    <property type="entry name" value="CHRD"/>
    <property type="match status" value="1"/>
</dbReference>
<dbReference type="PROSITE" id="PS50933">
    <property type="entry name" value="CHRD"/>
    <property type="match status" value="1"/>
</dbReference>
<feature type="region of interest" description="Disordered" evidence="1">
    <location>
        <begin position="29"/>
        <end position="54"/>
    </location>
</feature>
<keyword evidence="4" id="KW-1185">Reference proteome</keyword>
<dbReference type="InterPro" id="IPR006311">
    <property type="entry name" value="TAT_signal"/>
</dbReference>
<feature type="domain" description="CHRD" evidence="2">
    <location>
        <begin position="52"/>
        <end position="190"/>
    </location>
</feature>
<sequence>MHDLDSTRRTALKGLALLGIGTTGIGTAAADEHHSDDDHHDDALGNGGQSAPSDLFVAHLGPQEDVDSDAQGMAIVQERQDGLKFAVQVSNLENAFMGHIHEDEVLGPIAVWLYDFQTQDERLEEGQFSGLLDVGTITDEAIAEGRVAEAESESVDDLIEKIEAGEAYVNIHTEEYPSGEIAGSLVPVDSSGMMPHGDLDDSGPESETNESTNGTETDSDTDTYG</sequence>
<evidence type="ECO:0000313" key="3">
    <source>
        <dbReference type="EMBL" id="SEV95196.1"/>
    </source>
</evidence>
<evidence type="ECO:0000313" key="4">
    <source>
        <dbReference type="Proteomes" id="UP000183275"/>
    </source>
</evidence>
<dbReference type="OrthoDB" id="187906at2157"/>
<dbReference type="EMBL" id="FOIS01000002">
    <property type="protein sequence ID" value="SEV95196.1"/>
    <property type="molecule type" value="Genomic_DNA"/>
</dbReference>
<dbReference type="Proteomes" id="UP000183275">
    <property type="component" value="Unassembled WGS sequence"/>
</dbReference>
<reference evidence="4" key="1">
    <citation type="submission" date="2016-10" db="EMBL/GenBank/DDBJ databases">
        <authorList>
            <person name="Varghese N."/>
        </authorList>
    </citation>
    <scope>NUCLEOTIDE SEQUENCE [LARGE SCALE GENOMIC DNA]</scope>
    <source>
        <strain evidence="4">CGMCC 1.12284</strain>
    </source>
</reference>
<proteinExistence type="predicted"/>
<dbReference type="eggNOG" id="arCOG11838">
    <property type="taxonomic scope" value="Archaea"/>
</dbReference>
<dbReference type="STRING" id="1202768.SAMN05216285_1266"/>
<feature type="compositionally biased region" description="Basic and acidic residues" evidence="1">
    <location>
        <begin position="30"/>
        <end position="43"/>
    </location>
</feature>
<feature type="region of interest" description="Disordered" evidence="1">
    <location>
        <begin position="180"/>
        <end position="225"/>
    </location>
</feature>
<protein>
    <submittedName>
        <fullName evidence="3">CHRD domain-containing protein</fullName>
    </submittedName>
</protein>
<gene>
    <name evidence="3" type="ORF">SAMN05216285_1266</name>
</gene>
<accession>A0A1I0N2E2</accession>
<evidence type="ECO:0000256" key="1">
    <source>
        <dbReference type="SAM" id="MobiDB-lite"/>
    </source>
</evidence>
<dbReference type="InterPro" id="IPR010895">
    <property type="entry name" value="CHRD"/>
</dbReference>
<evidence type="ECO:0000259" key="2">
    <source>
        <dbReference type="PROSITE" id="PS50933"/>
    </source>
</evidence>
<dbReference type="RefSeq" id="WP_049990647.1">
    <property type="nucleotide sequence ID" value="NZ_FOIS01000002.1"/>
</dbReference>
<dbReference type="AlphaFoldDB" id="A0A1I0N2E2"/>
<dbReference type="Pfam" id="PF07452">
    <property type="entry name" value="CHRD"/>
    <property type="match status" value="1"/>
</dbReference>
<organism evidence="3 4">
    <name type="scientific">Natrinema salifodinae</name>
    <dbReference type="NCBI Taxonomy" id="1202768"/>
    <lineage>
        <taxon>Archaea</taxon>
        <taxon>Methanobacteriati</taxon>
        <taxon>Methanobacteriota</taxon>
        <taxon>Stenosarchaea group</taxon>
        <taxon>Halobacteria</taxon>
        <taxon>Halobacteriales</taxon>
        <taxon>Natrialbaceae</taxon>
        <taxon>Natrinema</taxon>
    </lineage>
</organism>